<dbReference type="AlphaFoldDB" id="A0A1T3NIU3"/>
<gene>
    <name evidence="2" type="ORF">B4N89_45580</name>
</gene>
<feature type="region of interest" description="Disordered" evidence="1">
    <location>
        <begin position="48"/>
        <end position="81"/>
    </location>
</feature>
<keyword evidence="3" id="KW-1185">Reference proteome</keyword>
<dbReference type="RefSeq" id="WP_078982605.1">
    <property type="nucleotide sequence ID" value="NZ_MWQN01000005.1"/>
</dbReference>
<sequence>MPTSRHEALRAAITHARAVLAEHPNTETSTALLALIAAAEPFANFSQAVAPPPRRVHTRTPDAPERRIADASAAVPRMGEP</sequence>
<organism evidence="2 3">
    <name type="scientific">Embleya scabrispora</name>
    <dbReference type="NCBI Taxonomy" id="159449"/>
    <lineage>
        <taxon>Bacteria</taxon>
        <taxon>Bacillati</taxon>
        <taxon>Actinomycetota</taxon>
        <taxon>Actinomycetes</taxon>
        <taxon>Kitasatosporales</taxon>
        <taxon>Streptomycetaceae</taxon>
        <taxon>Embleya</taxon>
    </lineage>
</organism>
<proteinExistence type="predicted"/>
<comment type="caution">
    <text evidence="2">The sequence shown here is derived from an EMBL/GenBank/DDBJ whole genome shotgun (WGS) entry which is preliminary data.</text>
</comment>
<protein>
    <submittedName>
        <fullName evidence="2">Uncharacterized protein</fullName>
    </submittedName>
</protein>
<accession>A0A1T3NIU3</accession>
<dbReference type="Proteomes" id="UP000190037">
    <property type="component" value="Unassembled WGS sequence"/>
</dbReference>
<dbReference type="EMBL" id="MWQN01000005">
    <property type="protein sequence ID" value="OPC76756.1"/>
    <property type="molecule type" value="Genomic_DNA"/>
</dbReference>
<evidence type="ECO:0000313" key="3">
    <source>
        <dbReference type="Proteomes" id="UP000190037"/>
    </source>
</evidence>
<name>A0A1T3NIU3_9ACTN</name>
<evidence type="ECO:0000313" key="2">
    <source>
        <dbReference type="EMBL" id="OPC76756.1"/>
    </source>
</evidence>
<evidence type="ECO:0000256" key="1">
    <source>
        <dbReference type="SAM" id="MobiDB-lite"/>
    </source>
</evidence>
<reference evidence="2 3" key="1">
    <citation type="submission" date="2017-03" db="EMBL/GenBank/DDBJ databases">
        <title>Draft genome sequence of Streptomyces scabrisporus NF3, endophyte isolated from Amphipterygium adstringens.</title>
        <authorList>
            <person name="Vazquez M."/>
            <person name="Ceapa C.D."/>
            <person name="Rodriguez Luna D."/>
            <person name="Sanchez Esquivel S."/>
        </authorList>
    </citation>
    <scope>NUCLEOTIDE SEQUENCE [LARGE SCALE GENOMIC DNA]</scope>
    <source>
        <strain evidence="2 3">NF3</strain>
    </source>
</reference>
<feature type="compositionally biased region" description="Basic and acidic residues" evidence="1">
    <location>
        <begin position="59"/>
        <end position="69"/>
    </location>
</feature>